<dbReference type="Gene3D" id="3.90.1680.10">
    <property type="entry name" value="SOS response associated peptidase-like"/>
    <property type="match status" value="1"/>
</dbReference>
<evidence type="ECO:0000256" key="1">
    <source>
        <dbReference type="ARBA" id="ARBA00008136"/>
    </source>
</evidence>
<dbReference type="SUPFAM" id="SSF143081">
    <property type="entry name" value="BB1717-like"/>
    <property type="match status" value="1"/>
</dbReference>
<dbReference type="GO" id="GO:0003697">
    <property type="term" value="F:single-stranded DNA binding"/>
    <property type="evidence" value="ECO:0007669"/>
    <property type="project" value="InterPro"/>
</dbReference>
<dbReference type="PANTHER" id="PTHR13604">
    <property type="entry name" value="DC12-RELATED"/>
    <property type="match status" value="1"/>
</dbReference>
<evidence type="ECO:0000256" key="4">
    <source>
        <dbReference type="ARBA" id="ARBA00022801"/>
    </source>
</evidence>
<dbReference type="GO" id="GO:0006508">
    <property type="term" value="P:proteolysis"/>
    <property type="evidence" value="ECO:0007669"/>
    <property type="project" value="UniProtKB-KW"/>
</dbReference>
<organism evidence="9 10">
    <name type="scientific">Tanticharoenia sakaeratensis NBRC 103193</name>
    <dbReference type="NCBI Taxonomy" id="1231623"/>
    <lineage>
        <taxon>Bacteria</taxon>
        <taxon>Pseudomonadati</taxon>
        <taxon>Pseudomonadota</taxon>
        <taxon>Alphaproteobacteria</taxon>
        <taxon>Acetobacterales</taxon>
        <taxon>Acetobacteraceae</taxon>
        <taxon>Tanticharoenia</taxon>
    </lineage>
</organism>
<keyword evidence="10" id="KW-1185">Reference proteome</keyword>
<keyword evidence="5" id="KW-0190">Covalent protein-DNA linkage</keyword>
<dbReference type="RefSeq" id="WP_048850740.1">
    <property type="nucleotide sequence ID" value="NZ_BALE01000048.1"/>
</dbReference>
<name>A0A0D6MPC4_9PROT</name>
<dbReference type="PANTHER" id="PTHR13604:SF0">
    <property type="entry name" value="ABASIC SITE PROCESSING PROTEIN HMCES"/>
    <property type="match status" value="1"/>
</dbReference>
<comment type="similarity">
    <text evidence="1 8">Belongs to the SOS response-associated peptidase family.</text>
</comment>
<protein>
    <recommendedName>
        <fullName evidence="8">Abasic site processing protein</fullName>
        <ecNumber evidence="8">3.4.-.-</ecNumber>
    </recommendedName>
</protein>
<dbReference type="InterPro" id="IPR036590">
    <property type="entry name" value="SRAP-like"/>
</dbReference>
<evidence type="ECO:0000313" key="9">
    <source>
        <dbReference type="EMBL" id="GAN55544.1"/>
    </source>
</evidence>
<keyword evidence="7" id="KW-0456">Lyase</keyword>
<dbReference type="GO" id="GO:0016829">
    <property type="term" value="F:lyase activity"/>
    <property type="evidence" value="ECO:0007669"/>
    <property type="project" value="UniProtKB-KW"/>
</dbReference>
<keyword evidence="4 8" id="KW-0378">Hydrolase</keyword>
<evidence type="ECO:0000256" key="8">
    <source>
        <dbReference type="RuleBase" id="RU364100"/>
    </source>
</evidence>
<evidence type="ECO:0000313" key="10">
    <source>
        <dbReference type="Proteomes" id="UP000032679"/>
    </source>
</evidence>
<proteinExistence type="inferred from homology"/>
<dbReference type="AlphaFoldDB" id="A0A0D6MPC4"/>
<evidence type="ECO:0000256" key="2">
    <source>
        <dbReference type="ARBA" id="ARBA00022670"/>
    </source>
</evidence>
<evidence type="ECO:0000256" key="5">
    <source>
        <dbReference type="ARBA" id="ARBA00023124"/>
    </source>
</evidence>
<dbReference type="Pfam" id="PF02586">
    <property type="entry name" value="SRAP"/>
    <property type="match status" value="1"/>
</dbReference>
<dbReference type="GO" id="GO:0106300">
    <property type="term" value="P:protein-DNA covalent cross-linking repair"/>
    <property type="evidence" value="ECO:0007669"/>
    <property type="project" value="InterPro"/>
</dbReference>
<evidence type="ECO:0000256" key="7">
    <source>
        <dbReference type="ARBA" id="ARBA00023239"/>
    </source>
</evidence>
<dbReference type="EC" id="3.4.-.-" evidence="8"/>
<keyword evidence="3" id="KW-0227">DNA damage</keyword>
<dbReference type="OrthoDB" id="9782620at2"/>
<keyword evidence="2 8" id="KW-0645">Protease</keyword>
<dbReference type="EMBL" id="BALE01000048">
    <property type="protein sequence ID" value="GAN55544.1"/>
    <property type="molecule type" value="Genomic_DNA"/>
</dbReference>
<dbReference type="STRING" id="1231623.Tasa_048_169"/>
<accession>A0A0D6MPC4</accession>
<reference evidence="9 10" key="1">
    <citation type="submission" date="2012-10" db="EMBL/GenBank/DDBJ databases">
        <title>Genome sequencing of Tanticharoenia sakaeratensis NBRC 103193.</title>
        <authorList>
            <person name="Azuma Y."/>
            <person name="Hadano H."/>
            <person name="Hirakawa H."/>
            <person name="Matsushita K."/>
        </authorList>
    </citation>
    <scope>NUCLEOTIDE SEQUENCE [LARGE SCALE GENOMIC DNA]</scope>
    <source>
        <strain evidence="9 10">NBRC 103193</strain>
    </source>
</reference>
<comment type="caution">
    <text evidence="9">The sequence shown here is derived from an EMBL/GenBank/DDBJ whole genome shotgun (WGS) entry which is preliminary data.</text>
</comment>
<sequence length="210" mass="23611">MCNLYSMTSNQQAIRDLAGAMQDRTGNLAPLPSIYPDQSAPIVQNGADGREMVMARWGMPSPAFALAGKKTDRGVTNIRNTASPHWRRWLSPQHRCVVPWTSFSEMARQEDGTFEPVWFAADDDRPLRFFAGLHTTWTSVRKIREGEITADLFGFLTTEANDIVRPYHPKAMPVVLETADEVDVWLDAPWDVARTLQRPLRDAALTVVQA</sequence>
<dbReference type="GO" id="GO:0008233">
    <property type="term" value="F:peptidase activity"/>
    <property type="evidence" value="ECO:0007669"/>
    <property type="project" value="UniProtKB-KW"/>
</dbReference>
<dbReference type="Proteomes" id="UP000032679">
    <property type="component" value="Unassembled WGS sequence"/>
</dbReference>
<keyword evidence="6" id="KW-0238">DNA-binding</keyword>
<gene>
    <name evidence="9" type="ORF">Tasa_048_169</name>
</gene>
<evidence type="ECO:0000256" key="3">
    <source>
        <dbReference type="ARBA" id="ARBA00022763"/>
    </source>
</evidence>
<evidence type="ECO:0000256" key="6">
    <source>
        <dbReference type="ARBA" id="ARBA00023125"/>
    </source>
</evidence>
<dbReference type="InterPro" id="IPR003738">
    <property type="entry name" value="SRAP"/>
</dbReference>